<gene>
    <name evidence="2" type="ORF">BWY43_00646</name>
</gene>
<dbReference type="AlphaFoldDB" id="A0A1V5SC66"/>
<organism evidence="2">
    <name type="scientific">candidate division WS2 bacterium ADurb.Bin280</name>
    <dbReference type="NCBI Taxonomy" id="1852829"/>
    <lineage>
        <taxon>Bacteria</taxon>
        <taxon>candidate division WS2</taxon>
    </lineage>
</organism>
<proteinExistence type="predicted"/>
<evidence type="ECO:0000313" key="2">
    <source>
        <dbReference type="EMBL" id="OQA52109.1"/>
    </source>
</evidence>
<keyword evidence="1" id="KW-0812">Transmembrane</keyword>
<evidence type="ECO:0000256" key="1">
    <source>
        <dbReference type="SAM" id="Phobius"/>
    </source>
</evidence>
<dbReference type="Pfam" id="PF18895">
    <property type="entry name" value="T4SS_pilin"/>
    <property type="match status" value="1"/>
</dbReference>
<protein>
    <submittedName>
        <fullName evidence="2">Uncharacterized protein</fullName>
    </submittedName>
</protein>
<reference evidence="2" key="1">
    <citation type="submission" date="2017-02" db="EMBL/GenBank/DDBJ databases">
        <title>Delving into the versatile metabolic prowess of the omnipresent phylum Bacteroidetes.</title>
        <authorList>
            <person name="Nobu M.K."/>
            <person name="Mei R."/>
            <person name="Narihiro T."/>
            <person name="Kuroda K."/>
            <person name="Liu W.-T."/>
        </authorList>
    </citation>
    <scope>NUCLEOTIDE SEQUENCE</scope>
    <source>
        <strain evidence="2">ADurb.Bin280</strain>
    </source>
</reference>
<accession>A0A1V5SC66</accession>
<sequence>MLKQIYYFLVQRAYAADADNSPLAGFDPVRLSFEGDNKREFLFNMLSYFLNLMPYLLGGVAFFGLLYSSIIYLSAMGDAGKIETAKKNITWIVTGIVAIAATLIIIRIIFNIVGKAIT</sequence>
<keyword evidence="1" id="KW-1133">Transmembrane helix</keyword>
<dbReference type="EMBL" id="MWBO01000046">
    <property type="protein sequence ID" value="OQA52109.1"/>
    <property type="molecule type" value="Genomic_DNA"/>
</dbReference>
<feature type="transmembrane region" description="Helical" evidence="1">
    <location>
        <begin position="89"/>
        <end position="110"/>
    </location>
</feature>
<feature type="transmembrane region" description="Helical" evidence="1">
    <location>
        <begin position="52"/>
        <end position="77"/>
    </location>
</feature>
<dbReference type="InterPro" id="IPR043993">
    <property type="entry name" value="T4SS_pilin"/>
</dbReference>
<comment type="caution">
    <text evidence="2">The sequence shown here is derived from an EMBL/GenBank/DDBJ whole genome shotgun (WGS) entry which is preliminary data.</text>
</comment>
<dbReference type="Proteomes" id="UP000485367">
    <property type="component" value="Unassembled WGS sequence"/>
</dbReference>
<name>A0A1V5SC66_9BACT</name>
<keyword evidence="1" id="KW-0472">Membrane</keyword>